<feature type="compositionally biased region" description="Basic and acidic residues" evidence="1">
    <location>
        <begin position="11"/>
        <end position="21"/>
    </location>
</feature>
<feature type="region of interest" description="Disordered" evidence="1">
    <location>
        <begin position="1"/>
        <end position="21"/>
    </location>
</feature>
<accession>X1NZF1</accession>
<dbReference type="AlphaFoldDB" id="X1NZF1"/>
<dbReference type="EMBL" id="BARV01017496">
    <property type="protein sequence ID" value="GAI24019.1"/>
    <property type="molecule type" value="Genomic_DNA"/>
</dbReference>
<comment type="caution">
    <text evidence="2">The sequence shown here is derived from an EMBL/GenBank/DDBJ whole genome shotgun (WGS) entry which is preliminary data.</text>
</comment>
<proteinExistence type="predicted"/>
<name>X1NZF1_9ZZZZ</name>
<sequence>MNLRGIFQAVGDDKPKNPVPKKDFSKQCRKNGILCNGGRGCEFSNRPQSDVCAYCECLRCVYGMCFPALTWKGE</sequence>
<evidence type="ECO:0000256" key="1">
    <source>
        <dbReference type="SAM" id="MobiDB-lite"/>
    </source>
</evidence>
<gene>
    <name evidence="2" type="ORF">S06H3_29805</name>
</gene>
<evidence type="ECO:0000313" key="2">
    <source>
        <dbReference type="EMBL" id="GAI24019.1"/>
    </source>
</evidence>
<reference evidence="2" key="1">
    <citation type="journal article" date="2014" name="Front. Microbiol.">
        <title>High frequency of phylogenetically diverse reductive dehalogenase-homologous genes in deep subseafloor sedimentary metagenomes.</title>
        <authorList>
            <person name="Kawai M."/>
            <person name="Futagami T."/>
            <person name="Toyoda A."/>
            <person name="Takaki Y."/>
            <person name="Nishi S."/>
            <person name="Hori S."/>
            <person name="Arai W."/>
            <person name="Tsubouchi T."/>
            <person name="Morono Y."/>
            <person name="Uchiyama I."/>
            <person name="Ito T."/>
            <person name="Fujiyama A."/>
            <person name="Inagaki F."/>
            <person name="Takami H."/>
        </authorList>
    </citation>
    <scope>NUCLEOTIDE SEQUENCE</scope>
    <source>
        <strain evidence="2">Expedition CK06-06</strain>
    </source>
</reference>
<protein>
    <submittedName>
        <fullName evidence="2">Uncharacterized protein</fullName>
    </submittedName>
</protein>
<organism evidence="2">
    <name type="scientific">marine sediment metagenome</name>
    <dbReference type="NCBI Taxonomy" id="412755"/>
    <lineage>
        <taxon>unclassified sequences</taxon>
        <taxon>metagenomes</taxon>
        <taxon>ecological metagenomes</taxon>
    </lineage>
</organism>